<organism evidence="2 3">
    <name type="scientific">Carnegiea gigantea</name>
    <dbReference type="NCBI Taxonomy" id="171969"/>
    <lineage>
        <taxon>Eukaryota</taxon>
        <taxon>Viridiplantae</taxon>
        <taxon>Streptophyta</taxon>
        <taxon>Embryophyta</taxon>
        <taxon>Tracheophyta</taxon>
        <taxon>Spermatophyta</taxon>
        <taxon>Magnoliopsida</taxon>
        <taxon>eudicotyledons</taxon>
        <taxon>Gunneridae</taxon>
        <taxon>Pentapetalae</taxon>
        <taxon>Caryophyllales</taxon>
        <taxon>Cactineae</taxon>
        <taxon>Cactaceae</taxon>
        <taxon>Cactoideae</taxon>
        <taxon>Echinocereeae</taxon>
        <taxon>Carnegiea</taxon>
    </lineage>
</organism>
<evidence type="ECO:0000313" key="2">
    <source>
        <dbReference type="EMBL" id="KAJ8434648.1"/>
    </source>
</evidence>
<dbReference type="EMBL" id="JAKOGI010000461">
    <property type="protein sequence ID" value="KAJ8434648.1"/>
    <property type="molecule type" value="Genomic_DNA"/>
</dbReference>
<feature type="region of interest" description="Disordered" evidence="1">
    <location>
        <begin position="145"/>
        <end position="183"/>
    </location>
</feature>
<proteinExistence type="predicted"/>
<keyword evidence="3" id="KW-1185">Reference proteome</keyword>
<name>A0A9Q1K0S1_9CARY</name>
<dbReference type="AlphaFoldDB" id="A0A9Q1K0S1"/>
<dbReference type="Proteomes" id="UP001153076">
    <property type="component" value="Unassembled WGS sequence"/>
</dbReference>
<gene>
    <name evidence="2" type="ORF">Cgig2_034082</name>
</gene>
<sequence>MACQRIEAYRHYSLEIIFTLKQMVDNLEQVKKRVEWMTCVRGYTRWIYHGEYAPSLKRPRKDLEEDNHLDNVCDEGSDQVAKDLRALALGPSQSVQRFQGYIANGFSDSRPLLNESLYEEDEGEVHAYSRDDMNDLVVEANNLNQPREFDGHRSENDSGHDDNESDVDATNNDAHSIGEDDIA</sequence>
<accession>A0A9Q1K0S1</accession>
<evidence type="ECO:0000256" key="1">
    <source>
        <dbReference type="SAM" id="MobiDB-lite"/>
    </source>
</evidence>
<feature type="compositionally biased region" description="Basic and acidic residues" evidence="1">
    <location>
        <begin position="147"/>
        <end position="162"/>
    </location>
</feature>
<evidence type="ECO:0000313" key="3">
    <source>
        <dbReference type="Proteomes" id="UP001153076"/>
    </source>
</evidence>
<reference evidence="2" key="1">
    <citation type="submission" date="2022-04" db="EMBL/GenBank/DDBJ databases">
        <title>Carnegiea gigantea Genome sequencing and assembly v2.</title>
        <authorList>
            <person name="Copetti D."/>
            <person name="Sanderson M.J."/>
            <person name="Burquez A."/>
            <person name="Wojciechowski M.F."/>
        </authorList>
    </citation>
    <scope>NUCLEOTIDE SEQUENCE</scope>
    <source>
        <strain evidence="2">SGP5-SGP5p</strain>
        <tissue evidence="2">Aerial part</tissue>
    </source>
</reference>
<protein>
    <submittedName>
        <fullName evidence="2">Uncharacterized protein</fullName>
    </submittedName>
</protein>
<comment type="caution">
    <text evidence="2">The sequence shown here is derived from an EMBL/GenBank/DDBJ whole genome shotgun (WGS) entry which is preliminary data.</text>
</comment>